<protein>
    <submittedName>
        <fullName evidence="1">Uncharacterized protein</fullName>
    </submittedName>
</protein>
<evidence type="ECO:0000313" key="1">
    <source>
        <dbReference type="EMBL" id="KAK3604328.1"/>
    </source>
</evidence>
<name>A0AAE0T6Y8_9BIVA</name>
<gene>
    <name evidence="1" type="ORF">CHS0354_021126</name>
</gene>
<dbReference type="Proteomes" id="UP001195483">
    <property type="component" value="Unassembled WGS sequence"/>
</dbReference>
<reference evidence="1" key="1">
    <citation type="journal article" date="2021" name="Genome Biol. Evol.">
        <title>A High-Quality Reference Genome for a Parasitic Bivalve with Doubly Uniparental Inheritance (Bivalvia: Unionida).</title>
        <authorList>
            <person name="Smith C.H."/>
        </authorList>
    </citation>
    <scope>NUCLEOTIDE SEQUENCE</scope>
    <source>
        <strain evidence="1">CHS0354</strain>
    </source>
</reference>
<reference evidence="1" key="2">
    <citation type="journal article" date="2021" name="Genome Biol. Evol.">
        <title>Developing a high-quality reference genome for a parasitic bivalve with doubly uniparental inheritance (Bivalvia: Unionida).</title>
        <authorList>
            <person name="Smith C.H."/>
        </authorList>
    </citation>
    <scope>NUCLEOTIDE SEQUENCE</scope>
    <source>
        <strain evidence="1">CHS0354</strain>
        <tissue evidence="1">Mantle</tissue>
    </source>
</reference>
<comment type="caution">
    <text evidence="1">The sequence shown here is derived from an EMBL/GenBank/DDBJ whole genome shotgun (WGS) entry which is preliminary data.</text>
</comment>
<organism evidence="1 2">
    <name type="scientific">Potamilus streckersoni</name>
    <dbReference type="NCBI Taxonomy" id="2493646"/>
    <lineage>
        <taxon>Eukaryota</taxon>
        <taxon>Metazoa</taxon>
        <taxon>Spiralia</taxon>
        <taxon>Lophotrochozoa</taxon>
        <taxon>Mollusca</taxon>
        <taxon>Bivalvia</taxon>
        <taxon>Autobranchia</taxon>
        <taxon>Heteroconchia</taxon>
        <taxon>Palaeoheterodonta</taxon>
        <taxon>Unionida</taxon>
        <taxon>Unionoidea</taxon>
        <taxon>Unionidae</taxon>
        <taxon>Ambleminae</taxon>
        <taxon>Lampsilini</taxon>
        <taxon>Potamilus</taxon>
    </lineage>
</organism>
<reference evidence="1" key="3">
    <citation type="submission" date="2023-05" db="EMBL/GenBank/DDBJ databases">
        <authorList>
            <person name="Smith C.H."/>
        </authorList>
    </citation>
    <scope>NUCLEOTIDE SEQUENCE</scope>
    <source>
        <strain evidence="1">CHS0354</strain>
        <tissue evidence="1">Mantle</tissue>
    </source>
</reference>
<proteinExistence type="predicted"/>
<sequence>MQQENHLYCSKEDEQVNEQSLGYQNKDKVIVVNTDQDTFKGDIRFKLCKGMF</sequence>
<dbReference type="AlphaFoldDB" id="A0AAE0T6Y8"/>
<dbReference type="EMBL" id="JAEAOA010001294">
    <property type="protein sequence ID" value="KAK3604328.1"/>
    <property type="molecule type" value="Genomic_DNA"/>
</dbReference>
<evidence type="ECO:0000313" key="2">
    <source>
        <dbReference type="Proteomes" id="UP001195483"/>
    </source>
</evidence>
<keyword evidence="2" id="KW-1185">Reference proteome</keyword>
<accession>A0AAE0T6Y8</accession>
<feature type="non-terminal residue" evidence="1">
    <location>
        <position position="52"/>
    </location>
</feature>